<dbReference type="RefSeq" id="XP_065643359.1">
    <property type="nucleotide sequence ID" value="XM_065787287.1"/>
</dbReference>
<dbReference type="InterPro" id="IPR007111">
    <property type="entry name" value="NACHT_NTPase"/>
</dbReference>
<dbReference type="InterPro" id="IPR050637">
    <property type="entry name" value="NLRP_innate_immun_reg"/>
</dbReference>
<dbReference type="PANTHER" id="PTHR45690:SF19">
    <property type="entry name" value="NACHT, LRR AND PYD DOMAINS-CONTAINING PROTEIN 3"/>
    <property type="match status" value="1"/>
</dbReference>
<sequence>MSAELKKYYLKYYGKIGELQPLSKASANVDLIQKFVDLCVVNAANAQMDAVFSVERKDFLEKQMNYTPIPYSEIFTKEESVILISGIAGIGKTWLLRKCLLDWSNGLIWKNVELVFYLECRRLNQHQNISNINELLNVFYKDIVNDINISNHTALFIIDGLDEFKYMNELLNSSLTCKYPIVNALKEVQKYKYVIAGRVYAIDQYQCLSAKHSDKLTIQIMGFNENGINNYVENHVIEEKKEVVKTTLKESPIAKAMASVPFYLSSMCKMISDSKNFYSNSFLTMTDLYGNIFLYFLREHIIKNNKLVYEIMEDSSNKKYILIICKIAYKLFVENKIIFSKEEVQAFYSDFYKNEGNFFGFIEKIETDLGCYYQFAHLTVMEFCASVYAYNCLSSKEIMANERLKSCLSMICGLANKNQNSLLKFLVNLNESWFSSFRNWFSGNRKISHTGIIWIFNRLRKSNDEDYNDLFIECFYESQSSFTDEIKSIVDKHWWMMDKHLWSISIDDGKTSYLTSCENYFINHYLKSGRKLWSLYVDKNILSDEEKKLLIQCSTNVRDVDFYRPINFEGWKPKDKIEELKISISRHLITKKDFEENFLPWINLCEELELKLHNDIDFIKEVYEWIRCSNIKKFRINYRENYFSNLDELKNFTTR</sequence>
<dbReference type="PANTHER" id="PTHR45690">
    <property type="entry name" value="NACHT, LRR AND PYD DOMAINS-CONTAINING PROTEIN 12"/>
    <property type="match status" value="1"/>
</dbReference>
<organism evidence="5 6">
    <name type="scientific">Hydra vulgaris</name>
    <name type="common">Hydra</name>
    <name type="synonym">Hydra attenuata</name>
    <dbReference type="NCBI Taxonomy" id="6087"/>
    <lineage>
        <taxon>Eukaryota</taxon>
        <taxon>Metazoa</taxon>
        <taxon>Cnidaria</taxon>
        <taxon>Hydrozoa</taxon>
        <taxon>Hydroidolina</taxon>
        <taxon>Anthoathecata</taxon>
        <taxon>Aplanulata</taxon>
        <taxon>Hydridae</taxon>
        <taxon>Hydra</taxon>
    </lineage>
</organism>
<comment type="subcellular location">
    <subcellularLocation>
        <location evidence="1">Cytoplasm</location>
    </subcellularLocation>
</comment>
<dbReference type="Gene3D" id="3.40.50.300">
    <property type="entry name" value="P-loop containing nucleotide triphosphate hydrolases"/>
    <property type="match status" value="1"/>
</dbReference>
<evidence type="ECO:0000256" key="1">
    <source>
        <dbReference type="ARBA" id="ARBA00004496"/>
    </source>
</evidence>
<proteinExistence type="predicted"/>
<protein>
    <submittedName>
        <fullName evidence="6">NACHT, LRR and PYD domains-containing protein 3-like isoform X2</fullName>
    </submittedName>
</protein>
<name>A0ABM4B3G1_HYDVU</name>
<evidence type="ECO:0000313" key="5">
    <source>
        <dbReference type="Proteomes" id="UP001652625"/>
    </source>
</evidence>
<gene>
    <name evidence="6" type="primary">LOC124809574</name>
</gene>
<dbReference type="GeneID" id="124809574"/>
<keyword evidence="3" id="KW-0677">Repeat</keyword>
<dbReference type="Proteomes" id="UP001652625">
    <property type="component" value="Chromosome 01"/>
</dbReference>
<dbReference type="PROSITE" id="PS50837">
    <property type="entry name" value="NACHT"/>
    <property type="match status" value="1"/>
</dbReference>
<dbReference type="Pfam" id="PF05729">
    <property type="entry name" value="NACHT"/>
    <property type="match status" value="1"/>
</dbReference>
<reference evidence="6" key="2">
    <citation type="submission" date="2025-08" db="UniProtKB">
        <authorList>
            <consortium name="RefSeq"/>
        </authorList>
    </citation>
    <scope>IDENTIFICATION</scope>
</reference>
<evidence type="ECO:0000256" key="3">
    <source>
        <dbReference type="ARBA" id="ARBA00022737"/>
    </source>
</evidence>
<accession>A0ABM4B3G1</accession>
<evidence type="ECO:0000259" key="4">
    <source>
        <dbReference type="PROSITE" id="PS50837"/>
    </source>
</evidence>
<reference evidence="5" key="1">
    <citation type="submission" date="2025-05" db="UniProtKB">
        <authorList>
            <consortium name="RefSeq"/>
        </authorList>
    </citation>
    <scope>NUCLEOTIDE SEQUENCE [LARGE SCALE GENOMIC DNA]</scope>
</reference>
<feature type="domain" description="NACHT" evidence="4">
    <location>
        <begin position="80"/>
        <end position="163"/>
    </location>
</feature>
<keyword evidence="2" id="KW-0963">Cytoplasm</keyword>
<dbReference type="SUPFAM" id="SSF52540">
    <property type="entry name" value="P-loop containing nucleoside triphosphate hydrolases"/>
    <property type="match status" value="1"/>
</dbReference>
<dbReference type="InterPro" id="IPR027417">
    <property type="entry name" value="P-loop_NTPase"/>
</dbReference>
<keyword evidence="5" id="KW-1185">Reference proteome</keyword>
<evidence type="ECO:0000313" key="6">
    <source>
        <dbReference type="RefSeq" id="XP_065643359.1"/>
    </source>
</evidence>
<evidence type="ECO:0000256" key="2">
    <source>
        <dbReference type="ARBA" id="ARBA00022490"/>
    </source>
</evidence>